<keyword evidence="8" id="KW-0811">Translocation</keyword>
<reference evidence="11 12" key="1">
    <citation type="submission" date="2020-08" db="EMBL/GenBank/DDBJ databases">
        <title>A Genomic Blueprint of the Chicken Gut Microbiome.</title>
        <authorList>
            <person name="Gilroy R."/>
            <person name="Ravi A."/>
            <person name="Getino M."/>
            <person name="Pursley I."/>
            <person name="Horton D.L."/>
            <person name="Alikhan N.-F."/>
            <person name="Baker D."/>
            <person name="Gharbi K."/>
            <person name="Hall N."/>
            <person name="Watson M."/>
            <person name="Adriaenssens E.M."/>
            <person name="Foster-Nyarko E."/>
            <person name="Jarju S."/>
            <person name="Secka A."/>
            <person name="Antonio M."/>
            <person name="Oren A."/>
            <person name="Chaudhuri R."/>
            <person name="La Ragione R.M."/>
            <person name="Hildebrand F."/>
            <person name="Pallen M.J."/>
        </authorList>
    </citation>
    <scope>NUCLEOTIDE SEQUENCE [LARGE SCALE GENOMIC DNA]</scope>
    <source>
        <strain evidence="11 12">N37</strain>
    </source>
</reference>
<evidence type="ECO:0000256" key="4">
    <source>
        <dbReference type="ARBA" id="ARBA00022475"/>
    </source>
</evidence>
<dbReference type="InterPro" id="IPR003849">
    <property type="entry name" value="Preprotein_translocase_YajC"/>
</dbReference>
<keyword evidence="12" id="KW-1185">Reference proteome</keyword>
<dbReference type="Proteomes" id="UP000627166">
    <property type="component" value="Unassembled WGS sequence"/>
</dbReference>
<evidence type="ECO:0000256" key="6">
    <source>
        <dbReference type="ARBA" id="ARBA00022927"/>
    </source>
</evidence>
<evidence type="ECO:0000313" key="11">
    <source>
        <dbReference type="EMBL" id="MBD8048617.1"/>
    </source>
</evidence>
<gene>
    <name evidence="11" type="primary">yajC</name>
    <name evidence="11" type="ORF">H9637_16535</name>
</gene>
<evidence type="ECO:0000313" key="12">
    <source>
        <dbReference type="Proteomes" id="UP000627166"/>
    </source>
</evidence>
<dbReference type="Pfam" id="PF02699">
    <property type="entry name" value="YajC"/>
    <property type="match status" value="1"/>
</dbReference>
<evidence type="ECO:0000256" key="2">
    <source>
        <dbReference type="ARBA" id="ARBA00006742"/>
    </source>
</evidence>
<accession>A0ABR8YWG1</accession>
<dbReference type="PRINTS" id="PR01853">
    <property type="entry name" value="YAJCTRNLCASE"/>
</dbReference>
<sequence>MQQLLGLLPIVVMLAIFYALIFIPEKKRRKKYEEMLTALKMNDEVMTKGGIMGKIVNIQDDYIILESGPDRARIKIAKQGVNSLIKASEVALTKEK</sequence>
<keyword evidence="5 10" id="KW-0812">Transmembrane</keyword>
<keyword evidence="3" id="KW-0813">Transport</keyword>
<evidence type="ECO:0000256" key="3">
    <source>
        <dbReference type="ARBA" id="ARBA00022448"/>
    </source>
</evidence>
<evidence type="ECO:0000256" key="1">
    <source>
        <dbReference type="ARBA" id="ARBA00004162"/>
    </source>
</evidence>
<evidence type="ECO:0000256" key="9">
    <source>
        <dbReference type="ARBA" id="ARBA00023136"/>
    </source>
</evidence>
<keyword evidence="9 10" id="KW-0472">Membrane</keyword>
<evidence type="ECO:0000256" key="8">
    <source>
        <dbReference type="ARBA" id="ARBA00023010"/>
    </source>
</evidence>
<dbReference type="RefSeq" id="WP_191741563.1">
    <property type="nucleotide sequence ID" value="NZ_JACSQB010000157.1"/>
</dbReference>
<proteinExistence type="inferred from homology"/>
<evidence type="ECO:0000256" key="10">
    <source>
        <dbReference type="SAM" id="Phobius"/>
    </source>
</evidence>
<keyword evidence="7 10" id="KW-1133">Transmembrane helix</keyword>
<dbReference type="NCBIfam" id="TIGR00739">
    <property type="entry name" value="yajC"/>
    <property type="match status" value="1"/>
</dbReference>
<name>A0ABR8YWG1_9CLOT</name>
<comment type="subcellular location">
    <subcellularLocation>
        <location evidence="1">Cell membrane</location>
        <topology evidence="1">Single-pass membrane protein</topology>
    </subcellularLocation>
</comment>
<keyword evidence="6" id="KW-0653">Protein transport</keyword>
<comment type="caution">
    <text evidence="11">The sequence shown here is derived from an EMBL/GenBank/DDBJ whole genome shotgun (WGS) entry which is preliminary data.</text>
</comment>
<protein>
    <submittedName>
        <fullName evidence="11">Preprotein translocase subunit YajC</fullName>
    </submittedName>
</protein>
<comment type="similarity">
    <text evidence="2">Belongs to the YajC family.</text>
</comment>
<feature type="transmembrane region" description="Helical" evidence="10">
    <location>
        <begin position="6"/>
        <end position="23"/>
    </location>
</feature>
<dbReference type="EMBL" id="JACSQB010000157">
    <property type="protein sequence ID" value="MBD8048617.1"/>
    <property type="molecule type" value="Genomic_DNA"/>
</dbReference>
<evidence type="ECO:0000256" key="7">
    <source>
        <dbReference type="ARBA" id="ARBA00022989"/>
    </source>
</evidence>
<dbReference type="PANTHER" id="PTHR33909">
    <property type="entry name" value="SEC TRANSLOCON ACCESSORY COMPLEX SUBUNIT YAJC"/>
    <property type="match status" value="1"/>
</dbReference>
<organism evidence="11 12">
    <name type="scientific">Clostridium faecium</name>
    <dbReference type="NCBI Taxonomy" id="2762223"/>
    <lineage>
        <taxon>Bacteria</taxon>
        <taxon>Bacillati</taxon>
        <taxon>Bacillota</taxon>
        <taxon>Clostridia</taxon>
        <taxon>Eubacteriales</taxon>
        <taxon>Clostridiaceae</taxon>
        <taxon>Clostridium</taxon>
    </lineage>
</organism>
<dbReference type="SMART" id="SM01323">
    <property type="entry name" value="YajC"/>
    <property type="match status" value="1"/>
</dbReference>
<keyword evidence="4" id="KW-1003">Cell membrane</keyword>
<evidence type="ECO:0000256" key="5">
    <source>
        <dbReference type="ARBA" id="ARBA00022692"/>
    </source>
</evidence>
<dbReference type="PANTHER" id="PTHR33909:SF1">
    <property type="entry name" value="SEC TRANSLOCON ACCESSORY COMPLEX SUBUNIT YAJC"/>
    <property type="match status" value="1"/>
</dbReference>